<gene>
    <name evidence="1" type="ORF">NAPIS_ORF00650</name>
</gene>
<organism evidence="1 2">
    <name type="scientific">Vairimorpha apis BRL 01</name>
    <dbReference type="NCBI Taxonomy" id="1037528"/>
    <lineage>
        <taxon>Eukaryota</taxon>
        <taxon>Fungi</taxon>
        <taxon>Fungi incertae sedis</taxon>
        <taxon>Microsporidia</taxon>
        <taxon>Nosematidae</taxon>
        <taxon>Vairimorpha</taxon>
    </lineage>
</organism>
<protein>
    <submittedName>
        <fullName evidence="1">Uncharacterized protein</fullName>
    </submittedName>
</protein>
<accession>T0ML84</accession>
<reference evidence="1 2" key="1">
    <citation type="journal article" date="2013" name="BMC Genomics">
        <title>Genome sequencing and comparative genomics of honey bee microsporidia, Nosema apis reveal novel insights into host-parasite interactions.</title>
        <authorList>
            <person name="Chen Yp."/>
            <person name="Pettis J.S."/>
            <person name="Zhao Y."/>
            <person name="Liu X."/>
            <person name="Tallon L.J."/>
            <person name="Sadzewicz L.D."/>
            <person name="Li R."/>
            <person name="Zheng H."/>
            <person name="Huang S."/>
            <person name="Zhang X."/>
            <person name="Hamilton M.C."/>
            <person name="Pernal S.F."/>
            <person name="Melathopoulos A.P."/>
            <person name="Yan X."/>
            <person name="Evans J.D."/>
        </authorList>
    </citation>
    <scope>NUCLEOTIDE SEQUENCE [LARGE SCALE GENOMIC DNA]</scope>
    <source>
        <strain evidence="1 2">BRL 01</strain>
    </source>
</reference>
<keyword evidence="2" id="KW-1185">Reference proteome</keyword>
<dbReference type="HOGENOM" id="CLU_115952_0_0_1"/>
<evidence type="ECO:0000313" key="1">
    <source>
        <dbReference type="EMBL" id="EQB61775.1"/>
    </source>
</evidence>
<sequence>MFINFEKLKISYNKSIYQNLKLNESKTEELKSKKNQILLKELKNLGFIDVYNSWPKDTLKKIYENEDENIKMTKKQLDIIKNYFCIVKKFFNKHKDENFKYKKSESEFENQVNKIIDSFLLMTLQPTSDLLITLLNFFKNLEDDTFEHERELITQSQKLYSEYMIFDKYLNKNK</sequence>
<dbReference type="EMBL" id="KE647093">
    <property type="protein sequence ID" value="EQB61775.1"/>
    <property type="molecule type" value="Genomic_DNA"/>
</dbReference>
<proteinExistence type="predicted"/>
<dbReference type="Proteomes" id="UP000053780">
    <property type="component" value="Unassembled WGS sequence"/>
</dbReference>
<evidence type="ECO:0000313" key="2">
    <source>
        <dbReference type="Proteomes" id="UP000053780"/>
    </source>
</evidence>
<dbReference type="AlphaFoldDB" id="T0ML84"/>
<dbReference type="VEuPathDB" id="MicrosporidiaDB:NAPIS_ORF00650"/>
<name>T0ML84_9MICR</name>